<reference evidence="2 3" key="1">
    <citation type="journal article" date="2017" name="Front. Microbiol.">
        <title>The Histidine Decarboxylase Gene Cluster of Lactobacillus parabuchneri Was Gained by Horizontal Gene Transfer and Is Mobile within the Species.</title>
        <authorList>
            <person name="Wuthrich D."/>
            <person name="Berthoud H."/>
            <person name="Wechsler D."/>
            <person name="Eugster E."/>
            <person name="Irmler S."/>
            <person name="Bruggmann R."/>
        </authorList>
    </citation>
    <scope>NUCLEOTIDE SEQUENCE [LARGE SCALE GENOMIC DNA]</scope>
    <source>
        <strain evidence="2 3">FAM23169</strain>
    </source>
</reference>
<proteinExistence type="predicted"/>
<comment type="caution">
    <text evidence="2">The sequence shown here is derived from an EMBL/GenBank/DDBJ whole genome shotgun (WGS) entry which is preliminary data.</text>
</comment>
<dbReference type="EMBL" id="WKKY01000662">
    <property type="protein sequence ID" value="MSE21878.1"/>
    <property type="molecule type" value="Genomic_DNA"/>
</dbReference>
<evidence type="ECO:0000313" key="2">
    <source>
        <dbReference type="EMBL" id="ORN31228.1"/>
    </source>
</evidence>
<evidence type="ECO:0000313" key="4">
    <source>
        <dbReference type="Proteomes" id="UP000491237"/>
    </source>
</evidence>
<reference evidence="1 4" key="2">
    <citation type="submission" date="2019-11" db="EMBL/GenBank/DDBJ databases">
        <title>Draft Genome Sequence of Plant Growth-Promoting Rhizosphere-Associated Bacteria.</title>
        <authorList>
            <person name="Vasilyev I.Y."/>
            <person name="Radchenko V."/>
            <person name="Ilnitskaya E.V."/>
        </authorList>
    </citation>
    <scope>NUCLEOTIDE SEQUENCE [LARGE SCALE GENOMIC DNA]</scope>
    <source>
        <strain evidence="1 4">VRA_07sq_f</strain>
    </source>
</reference>
<dbReference type="KEGG" id="lpar:FAM21731_00121"/>
<accession>A0A1X1FI47</accession>
<dbReference type="RefSeq" id="WP_057910109.1">
    <property type="nucleotide sequence ID" value="NZ_CP018796.1"/>
</dbReference>
<sequence length="75" mass="8601">MAMFQQLKTGWQARVRYFDKNGEQRMAFALNQWPASGQIPLKTNIKLAEIWKSAKSACWTTFWMGLNISGTEAIC</sequence>
<protein>
    <submittedName>
        <fullName evidence="2">Uncharacterized protein</fullName>
    </submittedName>
</protein>
<evidence type="ECO:0000313" key="3">
    <source>
        <dbReference type="Proteomes" id="UP000193009"/>
    </source>
</evidence>
<dbReference type="Proteomes" id="UP000193009">
    <property type="component" value="Unassembled WGS sequence"/>
</dbReference>
<keyword evidence="3" id="KW-1185">Reference proteome</keyword>
<dbReference type="Proteomes" id="UP000491237">
    <property type="component" value="Unassembled WGS sequence"/>
</dbReference>
<gene>
    <name evidence="2" type="ORF">FAM23169_00117</name>
    <name evidence="1" type="ORF">GKC44_11670</name>
</gene>
<dbReference type="EMBL" id="MSBD01000002">
    <property type="protein sequence ID" value="ORN31228.1"/>
    <property type="molecule type" value="Genomic_DNA"/>
</dbReference>
<dbReference type="GeneID" id="69801959"/>
<dbReference type="AlphaFoldDB" id="A0A1X1FI47"/>
<organism evidence="2 3">
    <name type="scientific">Lentilactobacillus parabuchneri</name>
    <dbReference type="NCBI Taxonomy" id="152331"/>
    <lineage>
        <taxon>Bacteria</taxon>
        <taxon>Bacillati</taxon>
        <taxon>Bacillota</taxon>
        <taxon>Bacilli</taxon>
        <taxon>Lactobacillales</taxon>
        <taxon>Lactobacillaceae</taxon>
        <taxon>Lentilactobacillus</taxon>
    </lineage>
</organism>
<name>A0A1X1FI47_9LACO</name>
<evidence type="ECO:0000313" key="1">
    <source>
        <dbReference type="EMBL" id="MSE21878.1"/>
    </source>
</evidence>